<dbReference type="EMBL" id="JALLAZ020000035">
    <property type="protein sequence ID" value="KAL3805256.1"/>
    <property type="molecule type" value="Genomic_DNA"/>
</dbReference>
<dbReference type="Proteomes" id="UP001530315">
    <property type="component" value="Unassembled WGS sequence"/>
</dbReference>
<sequence>MVDAYEHGVMCDGDWRRAMRCEVLDELEEFYLLMRHYSLLVGVASSLSRGVGCIDVGDDDGDRRESLALACDDDGGSKVGIRLCSVGLESPMGFRDGQCVQ</sequence>
<protein>
    <submittedName>
        <fullName evidence="1">Uncharacterized protein</fullName>
    </submittedName>
</protein>
<evidence type="ECO:0000313" key="2">
    <source>
        <dbReference type="Proteomes" id="UP001530315"/>
    </source>
</evidence>
<dbReference type="InterPro" id="IPR029063">
    <property type="entry name" value="SAM-dependent_MTases_sf"/>
</dbReference>
<dbReference type="Gene3D" id="3.40.50.150">
    <property type="entry name" value="Vaccinia Virus protein VP39"/>
    <property type="match status" value="1"/>
</dbReference>
<organism evidence="1 2">
    <name type="scientific">Stephanodiscus triporus</name>
    <dbReference type="NCBI Taxonomy" id="2934178"/>
    <lineage>
        <taxon>Eukaryota</taxon>
        <taxon>Sar</taxon>
        <taxon>Stramenopiles</taxon>
        <taxon>Ochrophyta</taxon>
        <taxon>Bacillariophyta</taxon>
        <taxon>Coscinodiscophyceae</taxon>
        <taxon>Thalassiosirophycidae</taxon>
        <taxon>Stephanodiscales</taxon>
        <taxon>Stephanodiscaceae</taxon>
        <taxon>Stephanodiscus</taxon>
    </lineage>
</organism>
<evidence type="ECO:0000313" key="1">
    <source>
        <dbReference type="EMBL" id="KAL3805256.1"/>
    </source>
</evidence>
<gene>
    <name evidence="1" type="ORF">ACHAW5_007093</name>
</gene>
<reference evidence="1 2" key="1">
    <citation type="submission" date="2024-10" db="EMBL/GenBank/DDBJ databases">
        <title>Updated reference genomes for cyclostephanoid diatoms.</title>
        <authorList>
            <person name="Roberts W.R."/>
            <person name="Alverson A.J."/>
        </authorList>
    </citation>
    <scope>NUCLEOTIDE SEQUENCE [LARGE SCALE GENOMIC DNA]</scope>
    <source>
        <strain evidence="1 2">AJA276-08</strain>
    </source>
</reference>
<name>A0ABD3R2D8_9STRA</name>
<accession>A0ABD3R2D8</accession>
<keyword evidence="2" id="KW-1185">Reference proteome</keyword>
<comment type="caution">
    <text evidence="1">The sequence shown here is derived from an EMBL/GenBank/DDBJ whole genome shotgun (WGS) entry which is preliminary data.</text>
</comment>
<dbReference type="AlphaFoldDB" id="A0ABD3R2D8"/>
<proteinExistence type="predicted"/>